<dbReference type="Pfam" id="PF02602">
    <property type="entry name" value="HEM4"/>
    <property type="match status" value="1"/>
</dbReference>
<dbReference type="NCBIfam" id="NF004790">
    <property type="entry name" value="PRK06136.1"/>
    <property type="match status" value="1"/>
</dbReference>
<proteinExistence type="inferred from homology"/>
<dbReference type="GO" id="GO:0019354">
    <property type="term" value="P:siroheme biosynthetic process"/>
    <property type="evidence" value="ECO:0007669"/>
    <property type="project" value="InterPro"/>
</dbReference>
<evidence type="ECO:0000256" key="3">
    <source>
        <dbReference type="ARBA" id="ARBA00022679"/>
    </source>
</evidence>
<evidence type="ECO:0000256" key="2">
    <source>
        <dbReference type="ARBA" id="ARBA00022603"/>
    </source>
</evidence>
<dbReference type="Pfam" id="PF00590">
    <property type="entry name" value="TP_methylase"/>
    <property type="match status" value="1"/>
</dbReference>
<evidence type="ECO:0000259" key="8">
    <source>
        <dbReference type="Pfam" id="PF02602"/>
    </source>
</evidence>
<dbReference type="KEGG" id="crs:FQB35_05260"/>
<dbReference type="PROSITE" id="PS00840">
    <property type="entry name" value="SUMT_2"/>
    <property type="match status" value="1"/>
</dbReference>
<dbReference type="Gene3D" id="3.40.1010.10">
    <property type="entry name" value="Cobalt-precorrin-4 Transmethylase, Domain 1"/>
    <property type="match status" value="1"/>
</dbReference>
<dbReference type="InterPro" id="IPR035996">
    <property type="entry name" value="4pyrrol_Methylase_sf"/>
</dbReference>
<gene>
    <name evidence="9" type="primary">cobA</name>
    <name evidence="9" type="ORF">FQB35_05260</name>
</gene>
<keyword evidence="3 6" id="KW-0808">Transferase</keyword>
<keyword evidence="10" id="KW-1185">Reference proteome</keyword>
<accession>A0A5C0SD19</accession>
<dbReference type="PANTHER" id="PTHR45790:SF3">
    <property type="entry name" value="S-ADENOSYL-L-METHIONINE-DEPENDENT UROPORPHYRINOGEN III METHYLTRANSFERASE, CHLOROPLASTIC"/>
    <property type="match status" value="1"/>
</dbReference>
<dbReference type="InterPro" id="IPR000878">
    <property type="entry name" value="4pyrrol_Mease"/>
</dbReference>
<evidence type="ECO:0000313" key="10">
    <source>
        <dbReference type="Proteomes" id="UP000324646"/>
    </source>
</evidence>
<dbReference type="GO" id="GO:0004852">
    <property type="term" value="F:uroporphyrinogen-III synthase activity"/>
    <property type="evidence" value="ECO:0007669"/>
    <property type="project" value="InterPro"/>
</dbReference>
<dbReference type="NCBIfam" id="TIGR01469">
    <property type="entry name" value="cobA_cysG_Cterm"/>
    <property type="match status" value="1"/>
</dbReference>
<dbReference type="PANTHER" id="PTHR45790">
    <property type="entry name" value="SIROHEME SYNTHASE-RELATED"/>
    <property type="match status" value="1"/>
</dbReference>
<dbReference type="InterPro" id="IPR003043">
    <property type="entry name" value="Uropor_MeTrfase_CS"/>
</dbReference>
<dbReference type="EC" id="2.1.1.107" evidence="1"/>
<dbReference type="FunFam" id="3.40.1010.10:FF:000001">
    <property type="entry name" value="Siroheme synthase"/>
    <property type="match status" value="1"/>
</dbReference>
<protein>
    <recommendedName>
        <fullName evidence="1">uroporphyrinogen-III C-methyltransferase</fullName>
        <ecNumber evidence="1">2.1.1.107</ecNumber>
    </recommendedName>
</protein>
<dbReference type="CDD" id="cd11642">
    <property type="entry name" value="SUMT"/>
    <property type="match status" value="1"/>
</dbReference>
<evidence type="ECO:0000259" key="7">
    <source>
        <dbReference type="Pfam" id="PF00590"/>
    </source>
</evidence>
<organism evidence="9 10">
    <name type="scientific">Crassaminicella thermophila</name>
    <dbReference type="NCBI Taxonomy" id="2599308"/>
    <lineage>
        <taxon>Bacteria</taxon>
        <taxon>Bacillati</taxon>
        <taxon>Bacillota</taxon>
        <taxon>Clostridia</taxon>
        <taxon>Eubacteriales</taxon>
        <taxon>Clostridiaceae</taxon>
        <taxon>Crassaminicella</taxon>
    </lineage>
</organism>
<dbReference type="InterPro" id="IPR003754">
    <property type="entry name" value="4pyrrol_synth_uPrphyn_synth"/>
</dbReference>
<reference evidence="9 10" key="1">
    <citation type="submission" date="2019-07" db="EMBL/GenBank/DDBJ databases">
        <title>Complete genome of Crassaminicella thermophila SY095.</title>
        <authorList>
            <person name="Li X."/>
        </authorList>
    </citation>
    <scope>NUCLEOTIDE SEQUENCE [LARGE SCALE GENOMIC DNA]</scope>
    <source>
        <strain evidence="9 10">SY095</strain>
    </source>
</reference>
<evidence type="ECO:0000313" key="9">
    <source>
        <dbReference type="EMBL" id="QEK11822.1"/>
    </source>
</evidence>
<dbReference type="OrthoDB" id="9815856at2"/>
<evidence type="ECO:0000256" key="6">
    <source>
        <dbReference type="RuleBase" id="RU003960"/>
    </source>
</evidence>
<sequence length="505" mass="56293">MAIGKVFLIGAGPGDYKLITLKGIECIQKADVVLYDRLASPKLLKFAREDAELIYVGKAPNNHAYTQEEINDVLVKKASEGKIVARLKGGDPFVFGRGGEEAQKLKENGISFEIVPGITSAISVPAYSGIPVTHRNVSSSFHVITGNEDPTKEENVVDYKALAKIEGTLIFLMGVKNIGKICESLIKYGQSPDRPVAVIMKGTTIEQKMIKGTLSNIYDKVKENDFKNPSIIIIGEVVNLSEVLGWYEKKALFGKKVLVTRTRQQASYLSRKLESLGAEAIEFPTIKIEKPKVFDEIDKAIGKIEQYQWIIFTSVNGVVAFFERMKRLNFDIRLLYNAKLVAIGPATAKSLEDRGFTIEYVPEEYRAEGIIEGLKDKIKEGDFVLLPRADIAREVLIKELQNIGAKVDNIHVYHTVVPKQDREKLLKILKDDGIDVITFTSSSTVKNFMEILGEENRFLLKDKKMAVIGPITEETAKDLGLNVVIKAKEYTIDGLVTAIKNYYNQ</sequence>
<dbReference type="EMBL" id="CP042243">
    <property type="protein sequence ID" value="QEK11822.1"/>
    <property type="molecule type" value="Genomic_DNA"/>
</dbReference>
<dbReference type="RefSeq" id="WP_148808977.1">
    <property type="nucleotide sequence ID" value="NZ_CP042243.1"/>
</dbReference>
<dbReference type="SUPFAM" id="SSF69618">
    <property type="entry name" value="HemD-like"/>
    <property type="match status" value="1"/>
</dbReference>
<keyword evidence="4" id="KW-0949">S-adenosyl-L-methionine</keyword>
<dbReference type="InterPro" id="IPR050161">
    <property type="entry name" value="Siro_Cobalamin_biosynth"/>
</dbReference>
<dbReference type="GO" id="GO:0032259">
    <property type="term" value="P:methylation"/>
    <property type="evidence" value="ECO:0007669"/>
    <property type="project" value="UniProtKB-KW"/>
</dbReference>
<dbReference type="Gene3D" id="3.30.950.10">
    <property type="entry name" value="Methyltransferase, Cobalt-precorrin-4 Transmethylase, Domain 2"/>
    <property type="match status" value="1"/>
</dbReference>
<dbReference type="Proteomes" id="UP000324646">
    <property type="component" value="Chromosome"/>
</dbReference>
<dbReference type="InterPro" id="IPR036108">
    <property type="entry name" value="4pyrrol_syn_uPrphyn_synt_sf"/>
</dbReference>
<dbReference type="FunFam" id="3.30.950.10:FF:000001">
    <property type="entry name" value="Siroheme synthase"/>
    <property type="match status" value="1"/>
</dbReference>
<dbReference type="GO" id="GO:0004851">
    <property type="term" value="F:uroporphyrin-III C-methyltransferase activity"/>
    <property type="evidence" value="ECO:0007669"/>
    <property type="project" value="UniProtKB-EC"/>
</dbReference>
<feature type="domain" description="Tetrapyrrole biosynthesis uroporphyrinogen III synthase" evidence="8">
    <location>
        <begin position="269"/>
        <end position="496"/>
    </location>
</feature>
<dbReference type="InterPro" id="IPR014776">
    <property type="entry name" value="4pyrrole_Mease_sub2"/>
</dbReference>
<dbReference type="Gene3D" id="3.40.50.10090">
    <property type="match status" value="2"/>
</dbReference>
<evidence type="ECO:0000256" key="1">
    <source>
        <dbReference type="ARBA" id="ARBA00012162"/>
    </source>
</evidence>
<keyword evidence="2 6" id="KW-0489">Methyltransferase</keyword>
<dbReference type="InterPro" id="IPR014777">
    <property type="entry name" value="4pyrrole_Mease_sub1"/>
</dbReference>
<dbReference type="CDD" id="cd06578">
    <property type="entry name" value="HemD"/>
    <property type="match status" value="1"/>
</dbReference>
<dbReference type="InterPro" id="IPR006366">
    <property type="entry name" value="CobA/CysG_C"/>
</dbReference>
<dbReference type="PROSITE" id="PS00839">
    <property type="entry name" value="SUMT_1"/>
    <property type="match status" value="1"/>
</dbReference>
<feature type="domain" description="Tetrapyrrole methylase" evidence="7">
    <location>
        <begin position="5"/>
        <end position="217"/>
    </location>
</feature>
<comment type="similarity">
    <text evidence="6">Belongs to the precorrin methyltransferase family.</text>
</comment>
<name>A0A5C0SD19_CRATE</name>
<keyword evidence="5" id="KW-0627">Porphyrin biosynthesis</keyword>
<dbReference type="FunFam" id="3.40.50.10090:FF:000001">
    <property type="entry name" value="Bifunctional uroporphyrinogen-III C-methyltransferase/uroporphyrinogen-III synthase"/>
    <property type="match status" value="1"/>
</dbReference>
<evidence type="ECO:0000256" key="5">
    <source>
        <dbReference type="ARBA" id="ARBA00023244"/>
    </source>
</evidence>
<dbReference type="SUPFAM" id="SSF53790">
    <property type="entry name" value="Tetrapyrrole methylase"/>
    <property type="match status" value="1"/>
</dbReference>
<evidence type="ECO:0000256" key="4">
    <source>
        <dbReference type="ARBA" id="ARBA00022691"/>
    </source>
</evidence>
<dbReference type="AlphaFoldDB" id="A0A5C0SD19"/>